<dbReference type="SUPFAM" id="SSF102114">
    <property type="entry name" value="Radical SAM enzymes"/>
    <property type="match status" value="1"/>
</dbReference>
<dbReference type="RefSeq" id="WP_307220350.1">
    <property type="nucleotide sequence ID" value="NZ_JAUSTI010000019.1"/>
</dbReference>
<dbReference type="CDD" id="cd21109">
    <property type="entry name" value="SPASM"/>
    <property type="match status" value="1"/>
</dbReference>
<protein>
    <submittedName>
        <fullName evidence="6">MoaA/NifB/PqqE/SkfB family radical SAM enzyme</fullName>
    </submittedName>
</protein>
<dbReference type="PANTHER" id="PTHR11228:SF35">
    <property type="entry name" value="MOLYBDENUM COFACTOR BIOSYNTHESIS PROTEIN A-RELATED"/>
    <property type="match status" value="1"/>
</dbReference>
<evidence type="ECO:0000256" key="2">
    <source>
        <dbReference type="ARBA" id="ARBA00022723"/>
    </source>
</evidence>
<dbReference type="PROSITE" id="PS51918">
    <property type="entry name" value="RADICAL_SAM"/>
    <property type="match status" value="1"/>
</dbReference>
<evidence type="ECO:0000259" key="5">
    <source>
        <dbReference type="PROSITE" id="PS51918"/>
    </source>
</evidence>
<accession>A0ABT9WJD7</accession>
<name>A0ABT9WJD7_9BACL</name>
<dbReference type="InterPro" id="IPR050377">
    <property type="entry name" value="Radical_SAM_PqqE_MftC-like"/>
</dbReference>
<evidence type="ECO:0000256" key="3">
    <source>
        <dbReference type="ARBA" id="ARBA00023004"/>
    </source>
</evidence>
<dbReference type="Gene3D" id="3.20.20.70">
    <property type="entry name" value="Aldolase class I"/>
    <property type="match status" value="1"/>
</dbReference>
<evidence type="ECO:0000256" key="1">
    <source>
        <dbReference type="ARBA" id="ARBA00022691"/>
    </source>
</evidence>
<evidence type="ECO:0000256" key="4">
    <source>
        <dbReference type="ARBA" id="ARBA00023014"/>
    </source>
</evidence>
<keyword evidence="4" id="KW-0411">Iron-sulfur</keyword>
<dbReference type="InterPro" id="IPR007197">
    <property type="entry name" value="rSAM"/>
</dbReference>
<evidence type="ECO:0000313" key="6">
    <source>
        <dbReference type="EMBL" id="MDQ0173381.1"/>
    </source>
</evidence>
<sequence length="393" mass="45590">MLIEEKRGMTPLSVLSEPHEEFTDDKVLYTGRIANYKGIFNREEFLRIAPAPWTVDFQLTAVCNHHCVFCSYDERNKHLQKNKLDLVLKTHRELLEMGARGIIYTGGGEPLSWRDGGMDLADLIRSIDYGENCKPSLVTNAVMLQKIINPDILRKMHFIAISVYAHTPELYKEVVKVNAFKAQTKNIKKLIQMKKDYNLKYPELNFKILINRVNYKYLPEIYHFYKELGVEYIFMRCVNNFEEGQDVELSELQKEELESLVRKKMDIGEEYVDDFLKSLLPSKDIKPASNCWTVKMGHNILISTIGECSIEIPYGAKKEFCIGNINHNSLKEIWGSEQHLDVINKLNTQMQGLGCDLRMCRHHKYNKVMDAFLAGEVNAPDQSKFDMKHGYYL</sequence>
<proteinExistence type="predicted"/>
<comment type="caution">
    <text evidence="6">The sequence shown here is derived from an EMBL/GenBank/DDBJ whole genome shotgun (WGS) entry which is preliminary data.</text>
</comment>
<dbReference type="InterPro" id="IPR013785">
    <property type="entry name" value="Aldolase_TIM"/>
</dbReference>
<dbReference type="Proteomes" id="UP001233836">
    <property type="component" value="Unassembled WGS sequence"/>
</dbReference>
<gene>
    <name evidence="6" type="ORF">J2T19_004874</name>
</gene>
<organism evidence="6 7">
    <name type="scientific">Paenibacillus tundrae</name>
    <dbReference type="NCBI Taxonomy" id="528187"/>
    <lineage>
        <taxon>Bacteria</taxon>
        <taxon>Bacillati</taxon>
        <taxon>Bacillota</taxon>
        <taxon>Bacilli</taxon>
        <taxon>Bacillales</taxon>
        <taxon>Paenibacillaceae</taxon>
        <taxon>Paenibacillus</taxon>
    </lineage>
</organism>
<keyword evidence="7" id="KW-1185">Reference proteome</keyword>
<keyword evidence="1" id="KW-0949">S-adenosyl-L-methionine</keyword>
<keyword evidence="3" id="KW-0408">Iron</keyword>
<reference evidence="6 7" key="1">
    <citation type="submission" date="2023-07" db="EMBL/GenBank/DDBJ databases">
        <title>Sorghum-associated microbial communities from plants grown in Nebraska, USA.</title>
        <authorList>
            <person name="Schachtman D."/>
        </authorList>
    </citation>
    <scope>NUCLEOTIDE SEQUENCE [LARGE SCALE GENOMIC DNA]</scope>
    <source>
        <strain evidence="6 7">DS1314</strain>
    </source>
</reference>
<dbReference type="InterPro" id="IPR058240">
    <property type="entry name" value="rSAM_sf"/>
</dbReference>
<evidence type="ECO:0000313" key="7">
    <source>
        <dbReference type="Proteomes" id="UP001233836"/>
    </source>
</evidence>
<dbReference type="CDD" id="cd01335">
    <property type="entry name" value="Radical_SAM"/>
    <property type="match status" value="1"/>
</dbReference>
<dbReference type="EMBL" id="JAUSTI010000019">
    <property type="protein sequence ID" value="MDQ0173381.1"/>
    <property type="molecule type" value="Genomic_DNA"/>
</dbReference>
<dbReference type="PANTHER" id="PTHR11228">
    <property type="entry name" value="RADICAL SAM DOMAIN PROTEIN"/>
    <property type="match status" value="1"/>
</dbReference>
<dbReference type="SFLD" id="SFLDS00029">
    <property type="entry name" value="Radical_SAM"/>
    <property type="match status" value="1"/>
</dbReference>
<dbReference type="Pfam" id="PF04055">
    <property type="entry name" value="Radical_SAM"/>
    <property type="match status" value="1"/>
</dbReference>
<feature type="domain" description="Radical SAM core" evidence="5">
    <location>
        <begin position="49"/>
        <end position="270"/>
    </location>
</feature>
<keyword evidence="2" id="KW-0479">Metal-binding</keyword>
<dbReference type="SFLD" id="SFLDG01067">
    <property type="entry name" value="SPASM/twitch_domain_containing"/>
    <property type="match status" value="1"/>
</dbReference>